<reference evidence="3 4" key="1">
    <citation type="submission" date="2016-10" db="EMBL/GenBank/DDBJ databases">
        <authorList>
            <person name="de Groot N.N."/>
        </authorList>
    </citation>
    <scope>NUCLEOTIDE SEQUENCE [LARGE SCALE GENOMIC DNA]</scope>
    <source>
        <strain evidence="4">L7-484,KACC 16230,DSM 25025</strain>
    </source>
</reference>
<evidence type="ECO:0000313" key="3">
    <source>
        <dbReference type="EMBL" id="SDN86312.1"/>
    </source>
</evidence>
<sequence>MVLNTSKILEVGDWLLRQALAEKPPEVMLEALARKLNHVGIPIDRCRMAWSTLHPLFEAETVLWTADRGISTNRFPHQEEDTDEWLRSPIKWMLDHSETFMRARLEGHGPLPFDLYEELRADGYTDLIGLRTEMFTERSVLPLRADDLGLYVTWATRAPGGFHDTVVETLRQLQRYMALLCKLNIYPRLITSVADTYLGPTIAHEVLSGRIRLGSGSQVRALVWFSDLRDSTGLAEDLGEDRYLALLNDYFDCAGRAAVEAGGEILAFIGDAVLAIFPIREGETSESEASDRAVGAARAARAACQIVNRRREAAGEVPFEFGVAMCIGDVRLGNIGIRQRLSFSVIGPSVNEAERIEKETKRLGIPVLATDEVASCDPAQWQPIGRFTLRGTHHETALYSLRLDDAGAQSDRGSSASRNPSPRNEKASTVAMTGTMGSSSQG</sequence>
<dbReference type="InterPro" id="IPR029787">
    <property type="entry name" value="Nucleotide_cyclase"/>
</dbReference>
<organism evidence="3 4">
    <name type="scientific">Aureimonas jatrophae</name>
    <dbReference type="NCBI Taxonomy" id="1166073"/>
    <lineage>
        <taxon>Bacteria</taxon>
        <taxon>Pseudomonadati</taxon>
        <taxon>Pseudomonadota</taxon>
        <taxon>Alphaproteobacteria</taxon>
        <taxon>Hyphomicrobiales</taxon>
        <taxon>Aurantimonadaceae</taxon>
        <taxon>Aureimonas</taxon>
    </lineage>
</organism>
<feature type="compositionally biased region" description="Polar residues" evidence="1">
    <location>
        <begin position="411"/>
        <end position="422"/>
    </location>
</feature>
<proteinExistence type="predicted"/>
<dbReference type="GO" id="GO:0006171">
    <property type="term" value="P:cAMP biosynthetic process"/>
    <property type="evidence" value="ECO:0007669"/>
    <property type="project" value="TreeGrafter"/>
</dbReference>
<dbReference type="PANTHER" id="PTHR43081">
    <property type="entry name" value="ADENYLATE CYCLASE, TERMINAL-DIFFERENTIATION SPECIFIC-RELATED"/>
    <property type="match status" value="1"/>
</dbReference>
<gene>
    <name evidence="3" type="ORF">SAMN05192530_102237</name>
</gene>
<feature type="region of interest" description="Disordered" evidence="1">
    <location>
        <begin position="403"/>
        <end position="442"/>
    </location>
</feature>
<dbReference type="Gene3D" id="3.30.70.1230">
    <property type="entry name" value="Nucleotide cyclase"/>
    <property type="match status" value="1"/>
</dbReference>
<feature type="compositionally biased region" description="Polar residues" evidence="1">
    <location>
        <begin position="430"/>
        <end position="442"/>
    </location>
</feature>
<dbReference type="OrthoDB" id="4565346at2"/>
<accession>A0A1H0EVB3</accession>
<dbReference type="STRING" id="1166073.SAMN05192530_102237"/>
<dbReference type="Proteomes" id="UP000198793">
    <property type="component" value="Unassembled WGS sequence"/>
</dbReference>
<dbReference type="CDD" id="cd07302">
    <property type="entry name" value="CHD"/>
    <property type="match status" value="1"/>
</dbReference>
<feature type="domain" description="Guanylate cyclase" evidence="2">
    <location>
        <begin position="222"/>
        <end position="357"/>
    </location>
</feature>
<dbReference type="InterPro" id="IPR050697">
    <property type="entry name" value="Adenylyl/Guanylyl_Cyclase_3/4"/>
</dbReference>
<dbReference type="AlphaFoldDB" id="A0A1H0EVB3"/>
<dbReference type="GO" id="GO:0004016">
    <property type="term" value="F:adenylate cyclase activity"/>
    <property type="evidence" value="ECO:0007669"/>
    <property type="project" value="UniProtKB-ARBA"/>
</dbReference>
<evidence type="ECO:0000259" key="2">
    <source>
        <dbReference type="PROSITE" id="PS50125"/>
    </source>
</evidence>
<evidence type="ECO:0000313" key="4">
    <source>
        <dbReference type="Proteomes" id="UP000198793"/>
    </source>
</evidence>
<dbReference type="EMBL" id="FNIT01000002">
    <property type="protein sequence ID" value="SDN86312.1"/>
    <property type="molecule type" value="Genomic_DNA"/>
</dbReference>
<name>A0A1H0EVB3_9HYPH</name>
<dbReference type="SUPFAM" id="SSF55073">
    <property type="entry name" value="Nucleotide cyclase"/>
    <property type="match status" value="1"/>
</dbReference>
<protein>
    <submittedName>
        <fullName evidence="3">Adenylate cyclase</fullName>
    </submittedName>
</protein>
<keyword evidence="4" id="KW-1185">Reference proteome</keyword>
<evidence type="ECO:0000256" key="1">
    <source>
        <dbReference type="SAM" id="MobiDB-lite"/>
    </source>
</evidence>
<dbReference type="RefSeq" id="WP_090670256.1">
    <property type="nucleotide sequence ID" value="NZ_FNIT01000002.1"/>
</dbReference>
<dbReference type="PROSITE" id="PS50125">
    <property type="entry name" value="GUANYLATE_CYCLASE_2"/>
    <property type="match status" value="1"/>
</dbReference>
<dbReference type="GO" id="GO:0035556">
    <property type="term" value="P:intracellular signal transduction"/>
    <property type="evidence" value="ECO:0007669"/>
    <property type="project" value="InterPro"/>
</dbReference>
<dbReference type="Pfam" id="PF00211">
    <property type="entry name" value="Guanylate_cyc"/>
    <property type="match status" value="1"/>
</dbReference>
<dbReference type="InterPro" id="IPR001054">
    <property type="entry name" value="A/G_cyclase"/>
</dbReference>
<dbReference type="PANTHER" id="PTHR43081:SF11">
    <property type="entry name" value="BLR2264 PROTEIN"/>
    <property type="match status" value="1"/>
</dbReference>